<evidence type="ECO:0000256" key="1">
    <source>
        <dbReference type="SAM" id="MobiDB-lite"/>
    </source>
</evidence>
<evidence type="ECO:0000313" key="2">
    <source>
        <dbReference type="EMBL" id="KAF7335059.1"/>
    </source>
</evidence>
<reference evidence="2" key="1">
    <citation type="submission" date="2020-05" db="EMBL/GenBank/DDBJ databases">
        <title>Mycena genomes resolve the evolution of fungal bioluminescence.</title>
        <authorList>
            <person name="Tsai I.J."/>
        </authorList>
    </citation>
    <scope>NUCLEOTIDE SEQUENCE</scope>
    <source>
        <strain evidence="2">CCC161011</strain>
    </source>
</reference>
<keyword evidence="3" id="KW-1185">Reference proteome</keyword>
<accession>A0A8H6X6U7</accession>
<feature type="region of interest" description="Disordered" evidence="1">
    <location>
        <begin position="44"/>
        <end position="211"/>
    </location>
</feature>
<feature type="compositionally biased region" description="Polar residues" evidence="1">
    <location>
        <begin position="111"/>
        <end position="129"/>
    </location>
</feature>
<gene>
    <name evidence="2" type="ORF">MVEN_02256400</name>
</gene>
<proteinExistence type="predicted"/>
<dbReference type="Proteomes" id="UP000620124">
    <property type="component" value="Unassembled WGS sequence"/>
</dbReference>
<feature type="compositionally biased region" description="Low complexity" evidence="1">
    <location>
        <begin position="131"/>
        <end position="184"/>
    </location>
</feature>
<dbReference type="AlphaFoldDB" id="A0A8H6X6U7"/>
<comment type="caution">
    <text evidence="2">The sequence shown here is derived from an EMBL/GenBank/DDBJ whole genome shotgun (WGS) entry which is preliminary data.</text>
</comment>
<sequence length="211" mass="21621">MMASTLSFYPPTSTDSLAALFLRDIDADSDIEELFPAQVLLPSNEGVSRKRTASPSFKSDIGGRKRARSGSASSQHSTISIDDDDDDGASPSLHLRPATSSFTYDPAPNPLVSSSTQYSTWTPSWSSNAHAGGTPSASASAPPAITSGTANSTLGASAVGASAAATSASALTATSTSRTSRATAGPTVRKYVPPPPREGLTVPPSDNPWSF</sequence>
<organism evidence="2 3">
    <name type="scientific">Mycena venus</name>
    <dbReference type="NCBI Taxonomy" id="2733690"/>
    <lineage>
        <taxon>Eukaryota</taxon>
        <taxon>Fungi</taxon>
        <taxon>Dikarya</taxon>
        <taxon>Basidiomycota</taxon>
        <taxon>Agaricomycotina</taxon>
        <taxon>Agaricomycetes</taxon>
        <taxon>Agaricomycetidae</taxon>
        <taxon>Agaricales</taxon>
        <taxon>Marasmiineae</taxon>
        <taxon>Mycenaceae</taxon>
        <taxon>Mycena</taxon>
    </lineage>
</organism>
<name>A0A8H6X6U7_9AGAR</name>
<dbReference type="EMBL" id="JACAZI010000025">
    <property type="protein sequence ID" value="KAF7335059.1"/>
    <property type="molecule type" value="Genomic_DNA"/>
</dbReference>
<protein>
    <submittedName>
        <fullName evidence="2">Uncharacterized protein</fullName>
    </submittedName>
</protein>
<evidence type="ECO:0000313" key="3">
    <source>
        <dbReference type="Proteomes" id="UP000620124"/>
    </source>
</evidence>